<reference evidence="2" key="1">
    <citation type="submission" date="2017-04" db="EMBL/GenBank/DDBJ databases">
        <authorList>
            <person name="Varghese N."/>
            <person name="Submissions S."/>
        </authorList>
    </citation>
    <scope>NUCLEOTIDE SEQUENCE [LARGE SCALE GENOMIC DNA]</scope>
    <source>
        <strain evidence="2">DSM 44073</strain>
    </source>
</reference>
<sequence>MSNRTSFRDVTRRAQVVRGWAELPPLGRHADGTASSVETANAEIEVGGDLPFGELP</sequence>
<dbReference type="AlphaFoldDB" id="A0A1W2C0A6"/>
<name>A0A1W2C0A6_9PSEU</name>
<keyword evidence="2" id="KW-1185">Reference proteome</keyword>
<evidence type="ECO:0000313" key="2">
    <source>
        <dbReference type="Proteomes" id="UP000192840"/>
    </source>
</evidence>
<dbReference type="EMBL" id="FWYC01000005">
    <property type="protein sequence ID" value="SMC78342.1"/>
    <property type="molecule type" value="Genomic_DNA"/>
</dbReference>
<organism evidence="1 2">
    <name type="scientific">Lentzea albidocapillata</name>
    <dbReference type="NCBI Taxonomy" id="40571"/>
    <lineage>
        <taxon>Bacteria</taxon>
        <taxon>Bacillati</taxon>
        <taxon>Actinomycetota</taxon>
        <taxon>Actinomycetes</taxon>
        <taxon>Pseudonocardiales</taxon>
        <taxon>Pseudonocardiaceae</taxon>
        <taxon>Lentzea</taxon>
    </lineage>
</organism>
<proteinExistence type="predicted"/>
<dbReference type="Proteomes" id="UP000192840">
    <property type="component" value="Unassembled WGS sequence"/>
</dbReference>
<evidence type="ECO:0000313" key="1">
    <source>
        <dbReference type="EMBL" id="SMC78342.1"/>
    </source>
</evidence>
<gene>
    <name evidence="1" type="ORF">SAMN05660733_01673</name>
</gene>
<protein>
    <submittedName>
        <fullName evidence="1">Uncharacterized protein</fullName>
    </submittedName>
</protein>
<dbReference type="RefSeq" id="WP_157513086.1">
    <property type="nucleotide sequence ID" value="NZ_FWYC01000005.1"/>
</dbReference>
<accession>A0A1W2C0A6</accession>